<name>A0ABN7AYX1_9HEMI</name>
<keyword evidence="5" id="KW-1185">Reference proteome</keyword>
<proteinExistence type="inferred from homology"/>
<feature type="region of interest" description="Disordered" evidence="2">
    <location>
        <begin position="63"/>
        <end position="152"/>
    </location>
</feature>
<sequence length="330" mass="36632">MRLPLPIVLCFRSSLHESESPSNYPGFMITERQNMKFSNKALEFTYLDVTLKYEKIDLPVSSSTFKKSETESKEKKLPPHPLTPTPVPRLSIPRPTSWTVAPDSSSEETEGESPILTSKNGPPWSSPSAHKPHPPSPFKLRRRRPPSKCSRPLLGNFEESILGGRLRPSSVVEDFTADLGASGSFYPQHLKLPVTMSFFSIEPHSAPCLGEMRLGKKGYTVPPAGTVQLTLLNPLGTVVKMFVVPYDVSDMPTNCHTFVRQRSVSPSSSNNFLIHLRLRSSKSGRISLWGDVKTLICRRQYDCVASAVATDEPDQTVILVPSSPRYAPNK</sequence>
<evidence type="ECO:0000259" key="3">
    <source>
        <dbReference type="SMART" id="SM01177"/>
    </source>
</evidence>
<dbReference type="SMART" id="SM01177">
    <property type="entry name" value="DUF4210"/>
    <property type="match status" value="1"/>
</dbReference>
<feature type="compositionally biased region" description="Basic and acidic residues" evidence="2">
    <location>
        <begin position="66"/>
        <end position="77"/>
    </location>
</feature>
<dbReference type="PANTHER" id="PTHR13199:SF11">
    <property type="entry name" value="PROTEIN ATOSSA"/>
    <property type="match status" value="1"/>
</dbReference>
<evidence type="ECO:0000313" key="4">
    <source>
        <dbReference type="EMBL" id="BES97203.1"/>
    </source>
</evidence>
<dbReference type="InterPro" id="IPR033473">
    <property type="entry name" value="Atos-like_C"/>
</dbReference>
<gene>
    <name evidence="4" type="ORF">NTJ_10017</name>
</gene>
<evidence type="ECO:0000256" key="1">
    <source>
        <dbReference type="ARBA" id="ARBA00034497"/>
    </source>
</evidence>
<dbReference type="Pfam" id="PF13889">
    <property type="entry name" value="Chromosome_seg"/>
    <property type="match status" value="1"/>
</dbReference>
<feature type="compositionally biased region" description="Polar residues" evidence="2">
    <location>
        <begin position="94"/>
        <end position="104"/>
    </location>
</feature>
<dbReference type="InterPro" id="IPR051506">
    <property type="entry name" value="ATOS_Transcription_Regulators"/>
</dbReference>
<comment type="similarity">
    <text evidence="1">Belongs to the ATOS family.</text>
</comment>
<reference evidence="4 5" key="1">
    <citation type="submission" date="2023-09" db="EMBL/GenBank/DDBJ databases">
        <title>Nesidiocoris tenuis whole genome shotgun sequence.</title>
        <authorList>
            <person name="Shibata T."/>
            <person name="Shimoda M."/>
            <person name="Kobayashi T."/>
            <person name="Uehara T."/>
        </authorList>
    </citation>
    <scope>NUCLEOTIDE SEQUENCE [LARGE SCALE GENOMIC DNA]</scope>
    <source>
        <strain evidence="4 5">Japan</strain>
    </source>
</reference>
<feature type="domain" description="Atos-like conserved" evidence="3">
    <location>
        <begin position="153"/>
        <end position="209"/>
    </location>
</feature>
<dbReference type="Pfam" id="PF13915">
    <property type="entry name" value="DUF4210"/>
    <property type="match status" value="1"/>
</dbReference>
<accession>A0ABN7AYX1</accession>
<evidence type="ECO:0000313" key="5">
    <source>
        <dbReference type="Proteomes" id="UP001307889"/>
    </source>
</evidence>
<organism evidence="4 5">
    <name type="scientific">Nesidiocoris tenuis</name>
    <dbReference type="NCBI Taxonomy" id="355587"/>
    <lineage>
        <taxon>Eukaryota</taxon>
        <taxon>Metazoa</taxon>
        <taxon>Ecdysozoa</taxon>
        <taxon>Arthropoda</taxon>
        <taxon>Hexapoda</taxon>
        <taxon>Insecta</taxon>
        <taxon>Pterygota</taxon>
        <taxon>Neoptera</taxon>
        <taxon>Paraneoptera</taxon>
        <taxon>Hemiptera</taxon>
        <taxon>Heteroptera</taxon>
        <taxon>Panheteroptera</taxon>
        <taxon>Cimicomorpha</taxon>
        <taxon>Miridae</taxon>
        <taxon>Dicyphina</taxon>
        <taxon>Nesidiocoris</taxon>
    </lineage>
</organism>
<evidence type="ECO:0000256" key="2">
    <source>
        <dbReference type="SAM" id="MobiDB-lite"/>
    </source>
</evidence>
<dbReference type="InterPro" id="IPR025261">
    <property type="entry name" value="Atos-like_cons_dom"/>
</dbReference>
<dbReference type="Proteomes" id="UP001307889">
    <property type="component" value="Chromosome 8"/>
</dbReference>
<dbReference type="EMBL" id="AP028916">
    <property type="protein sequence ID" value="BES97203.1"/>
    <property type="molecule type" value="Genomic_DNA"/>
</dbReference>
<dbReference type="PANTHER" id="PTHR13199">
    <property type="entry name" value="GH03947P"/>
    <property type="match status" value="1"/>
</dbReference>
<protein>
    <submittedName>
        <fullName evidence="4">DUF4210</fullName>
    </submittedName>
</protein>